<dbReference type="InterPro" id="IPR036317">
    <property type="entry name" value="Cullin_homology_sf"/>
</dbReference>
<keyword evidence="3" id="KW-0498">Mitosis</keyword>
<keyword evidence="2" id="KW-0132">Cell division</keyword>
<dbReference type="InterPro" id="IPR014786">
    <property type="entry name" value="ANAPC2_C"/>
</dbReference>
<dbReference type="PROSITE" id="PS50069">
    <property type="entry name" value="CULLIN_2"/>
    <property type="match status" value="1"/>
</dbReference>
<dbReference type="Gene3D" id="1.20.1310.10">
    <property type="entry name" value="Cullin Repeats"/>
    <property type="match status" value="1"/>
</dbReference>
<evidence type="ECO:0000256" key="1">
    <source>
        <dbReference type="ARBA" id="ARBA00016068"/>
    </source>
</evidence>
<gene>
    <name evidence="9" type="ORF">CONLIGDRAFT_627658</name>
</gene>
<evidence type="ECO:0000259" key="8">
    <source>
        <dbReference type="PROSITE" id="PS50069"/>
    </source>
</evidence>
<evidence type="ECO:0000256" key="3">
    <source>
        <dbReference type="ARBA" id="ARBA00022776"/>
    </source>
</evidence>
<evidence type="ECO:0000313" key="10">
    <source>
        <dbReference type="Proteomes" id="UP000182658"/>
    </source>
</evidence>
<dbReference type="SUPFAM" id="SSF75632">
    <property type="entry name" value="Cullin homology domain"/>
    <property type="match status" value="1"/>
</dbReference>
<dbReference type="SMART" id="SM01013">
    <property type="entry name" value="APC2"/>
    <property type="match status" value="1"/>
</dbReference>
<dbReference type="PANTHER" id="PTHR45957">
    <property type="entry name" value="ANAPHASE-PROMOTING COMPLEX SUBUNIT 2"/>
    <property type="match status" value="1"/>
</dbReference>
<dbReference type="FunFam" id="1.20.1310.10:FF:000033">
    <property type="entry name" value="Anaphase-promoting complex subunit ApcB"/>
    <property type="match status" value="1"/>
</dbReference>
<protein>
    <recommendedName>
        <fullName evidence="1">Anaphase-promoting complex subunit 2</fullName>
    </recommendedName>
</protein>
<dbReference type="GO" id="GO:0006511">
    <property type="term" value="P:ubiquitin-dependent protein catabolic process"/>
    <property type="evidence" value="ECO:0007669"/>
    <property type="project" value="InterPro"/>
</dbReference>
<dbReference type="InterPro" id="IPR059120">
    <property type="entry name" value="Cullin-like_AB"/>
</dbReference>
<dbReference type="Gene3D" id="3.30.230.130">
    <property type="entry name" value="Cullin, Chain C, Domain 2"/>
    <property type="match status" value="1"/>
</dbReference>
<keyword evidence="10" id="KW-1185">Reference proteome</keyword>
<dbReference type="InterPro" id="IPR016158">
    <property type="entry name" value="Cullin_homology"/>
</dbReference>
<feature type="compositionally biased region" description="Polar residues" evidence="7">
    <location>
        <begin position="20"/>
        <end position="43"/>
    </location>
</feature>
<dbReference type="EMBL" id="KV875093">
    <property type="protein sequence ID" value="OIW35618.1"/>
    <property type="molecule type" value="Genomic_DNA"/>
</dbReference>
<dbReference type="GO" id="GO:0031625">
    <property type="term" value="F:ubiquitin protein ligase binding"/>
    <property type="evidence" value="ECO:0007669"/>
    <property type="project" value="InterPro"/>
</dbReference>
<feature type="region of interest" description="Disordered" evidence="7">
    <location>
        <begin position="795"/>
        <end position="836"/>
    </location>
</feature>
<dbReference type="GO" id="GO:0070979">
    <property type="term" value="P:protein K11-linked ubiquitination"/>
    <property type="evidence" value="ECO:0007669"/>
    <property type="project" value="TreeGrafter"/>
</dbReference>
<dbReference type="Proteomes" id="UP000182658">
    <property type="component" value="Unassembled WGS sequence"/>
</dbReference>
<feature type="region of interest" description="Disordered" evidence="7">
    <location>
        <begin position="66"/>
        <end position="126"/>
    </location>
</feature>
<reference evidence="9 10" key="1">
    <citation type="submission" date="2016-10" db="EMBL/GenBank/DDBJ databases">
        <title>Draft genome sequence of Coniochaeta ligniaria NRRL30616, a lignocellulolytic fungus for bioabatement of inhibitors in plant biomass hydrolysates.</title>
        <authorList>
            <consortium name="DOE Joint Genome Institute"/>
            <person name="Jimenez D.J."/>
            <person name="Hector R.E."/>
            <person name="Riley R."/>
            <person name="Sun H."/>
            <person name="Grigoriev I.V."/>
            <person name="Van Elsas J.D."/>
            <person name="Nichols N.N."/>
        </authorList>
    </citation>
    <scope>NUCLEOTIDE SEQUENCE [LARGE SCALE GENOMIC DNA]</scope>
    <source>
        <strain evidence="9 10">NRRL 30616</strain>
    </source>
</reference>
<dbReference type="SUPFAM" id="SSF46785">
    <property type="entry name" value="Winged helix' DNA-binding domain"/>
    <property type="match status" value="1"/>
</dbReference>
<dbReference type="OrthoDB" id="5581181at2759"/>
<organism evidence="9 10">
    <name type="scientific">Coniochaeta ligniaria NRRL 30616</name>
    <dbReference type="NCBI Taxonomy" id="1408157"/>
    <lineage>
        <taxon>Eukaryota</taxon>
        <taxon>Fungi</taxon>
        <taxon>Dikarya</taxon>
        <taxon>Ascomycota</taxon>
        <taxon>Pezizomycotina</taxon>
        <taxon>Sordariomycetes</taxon>
        <taxon>Sordariomycetidae</taxon>
        <taxon>Coniochaetales</taxon>
        <taxon>Coniochaetaceae</taxon>
        <taxon>Coniochaeta</taxon>
    </lineage>
</organism>
<keyword evidence="4" id="KW-0833">Ubl conjugation pathway</keyword>
<dbReference type="GO" id="GO:0051301">
    <property type="term" value="P:cell division"/>
    <property type="evidence" value="ECO:0007669"/>
    <property type="project" value="UniProtKB-KW"/>
</dbReference>
<evidence type="ECO:0000256" key="7">
    <source>
        <dbReference type="SAM" id="MobiDB-lite"/>
    </source>
</evidence>
<feature type="compositionally biased region" description="Basic and acidic residues" evidence="7">
    <location>
        <begin position="85"/>
        <end position="94"/>
    </location>
</feature>
<feature type="domain" description="Cullin family profile" evidence="8">
    <location>
        <begin position="724"/>
        <end position="951"/>
    </location>
</feature>
<evidence type="ECO:0000256" key="2">
    <source>
        <dbReference type="ARBA" id="ARBA00022618"/>
    </source>
</evidence>
<feature type="compositionally biased region" description="Polar residues" evidence="7">
    <location>
        <begin position="95"/>
        <end position="105"/>
    </location>
</feature>
<feature type="region of interest" description="Disordered" evidence="7">
    <location>
        <begin position="603"/>
        <end position="665"/>
    </location>
</feature>
<evidence type="ECO:0000256" key="6">
    <source>
        <dbReference type="PROSITE-ProRule" id="PRU00330"/>
    </source>
</evidence>
<dbReference type="Pfam" id="PF26557">
    <property type="entry name" value="Cullin_AB"/>
    <property type="match status" value="1"/>
</dbReference>
<dbReference type="InParanoid" id="A0A1J7K5V4"/>
<feature type="region of interest" description="Disordered" evidence="7">
    <location>
        <begin position="1"/>
        <end position="52"/>
    </location>
</feature>
<name>A0A1J7K5V4_9PEZI</name>
<feature type="compositionally biased region" description="Basic and acidic residues" evidence="7">
    <location>
        <begin position="603"/>
        <end position="613"/>
    </location>
</feature>
<dbReference type="PANTHER" id="PTHR45957:SF1">
    <property type="entry name" value="ANAPHASE-PROMOTING COMPLEX SUBUNIT 2"/>
    <property type="match status" value="1"/>
</dbReference>
<dbReference type="Pfam" id="PF08672">
    <property type="entry name" value="ANAPC2"/>
    <property type="match status" value="1"/>
</dbReference>
<dbReference type="InterPro" id="IPR057975">
    <property type="entry name" value="TPR_ANAPC2"/>
</dbReference>
<dbReference type="STRING" id="1408157.A0A1J7K5V4"/>
<dbReference type="FunCoup" id="A0A1J7K5V4">
    <property type="interactions" value="591"/>
</dbReference>
<dbReference type="GO" id="GO:0005680">
    <property type="term" value="C:anaphase-promoting complex"/>
    <property type="evidence" value="ECO:0007669"/>
    <property type="project" value="TreeGrafter"/>
</dbReference>
<dbReference type="InterPro" id="IPR036390">
    <property type="entry name" value="WH_DNA-bd_sf"/>
</dbReference>
<feature type="region of interest" description="Disordered" evidence="7">
    <location>
        <begin position="332"/>
        <end position="357"/>
    </location>
</feature>
<accession>A0A1J7K5V4</accession>
<dbReference type="GO" id="GO:0007091">
    <property type="term" value="P:metaphase/anaphase transition of mitotic cell cycle"/>
    <property type="evidence" value="ECO:0007669"/>
    <property type="project" value="TreeGrafter"/>
</dbReference>
<sequence length="1074" mass="118183">MAAAVATSKWKTRRRRVYQSVFQTDITQPTPHSTPSSRFTEQGQPFGGHTPLSELKHRLHNANYALAASPDPAPGTLQPPSGHRNTTDDPDHRSVGTSSSYTPTVAASFASPTQPPPTRHFGLQDAAEDQMRYDRAWHVVTLRIALPASATAEDSFGTLASESQYQSQGQGTSSESEFYEALRLVVNAPTALPRAAHTEDLLFWHTQQVRRHFAQHVLPLLSACAEGLLGEEDLRDPTGRGSYEKHMIIVMSSVRTLEAAMRLYSYGMQLLVRGIQRVQAADKENAAADPELSAGRFRRDVHALVSNSASPQLMRSLRVVLVHLVGNTLGVPAQKQGRQDRDAETTRPAPPTENDLNSLASRKRLLELLDPLYSVGLAGERFQILFAEVMDGMMSEFVKGAYAGVWASPTEQHGLVRSTSITGLQATSPASSSPCISSLCNWVENHYARLAIEVLSRITDDPSQPPVTLSDVKTYQSLALGRLAALRISELFDIVLAWPSSRGALDDLRAAITTPARRLQLTDSFAEALRRRLLHPGRSTLEILQTYIAMIRTFHALDHSKVLLSRVSPNLQLYLCGREDAVRIVVTGLLASTEEIRAARMEKQMREEKEGMGRGRQARTPRSGAFMTPALPPRRGLRSRHGTPDVEEAGIRDVPPPSASTAGGTHSTKLVELALLMTDPVQSRRAGGADEDADLDWNDMSWVPDPIDAGANYKRPRSEDVIGTLISALGSQDTFIREFQVIVAERLLSDQARFDQEVRVLNLLKKRFGEAALQNCDVMIRDIQDSRRLDGAIRKVQGVQDGEQPRPPPAATPTNPKTRSRPAPPSASPSASSTEAPYHARILSRLFWPSLEREHFLLPAPISEQQKHYEQGYEHLKASRKLTWLNQLGQATVELELQDRTVAVDCKTYEATVIYAFQSSDTTPARMTVSDLEDQLQMDDDLITSALSFWASKGVLARRGDTYIVLETAPASDQALTSSAPGSPEAAAESEPAAAAVVVDEKEAGRRAVYWQYIRGMLTNASATMPLGQMAMMMKMLIADGFPWSNEELQEFLGEKVGDGELEIVGGKYRLVRK</sequence>
<dbReference type="AlphaFoldDB" id="A0A1J7K5V4"/>
<evidence type="ECO:0000256" key="4">
    <source>
        <dbReference type="ARBA" id="ARBA00022786"/>
    </source>
</evidence>
<dbReference type="InterPro" id="IPR044554">
    <property type="entry name" value="ANAPC2"/>
</dbReference>
<evidence type="ECO:0000256" key="5">
    <source>
        <dbReference type="ARBA" id="ARBA00023306"/>
    </source>
</evidence>
<evidence type="ECO:0000313" key="9">
    <source>
        <dbReference type="EMBL" id="OIW35618.1"/>
    </source>
</evidence>
<keyword evidence="5" id="KW-0131">Cell cycle</keyword>
<comment type="similarity">
    <text evidence="6">Belongs to the cullin family.</text>
</comment>
<dbReference type="InterPro" id="IPR036388">
    <property type="entry name" value="WH-like_DNA-bd_sf"/>
</dbReference>
<proteinExistence type="inferred from homology"/>
<dbReference type="SMART" id="SM00182">
    <property type="entry name" value="CULLIN"/>
    <property type="match status" value="1"/>
</dbReference>
<dbReference type="Pfam" id="PF25773">
    <property type="entry name" value="TPR_ANAPC2"/>
    <property type="match status" value="1"/>
</dbReference>
<dbReference type="Gene3D" id="1.10.10.10">
    <property type="entry name" value="Winged helix-like DNA-binding domain superfamily/Winged helix DNA-binding domain"/>
    <property type="match status" value="1"/>
</dbReference>